<dbReference type="InterPro" id="IPR024747">
    <property type="entry name" value="Pyridox_Oxase-rel"/>
</dbReference>
<accession>A0ABN3UDI9</accession>
<comment type="caution">
    <text evidence="1">The sequence shown here is derived from an EMBL/GenBank/DDBJ whole genome shotgun (WGS) entry which is preliminary data.</text>
</comment>
<dbReference type="EMBL" id="BAAATZ010000019">
    <property type="protein sequence ID" value="GAA2730812.1"/>
    <property type="molecule type" value="Genomic_DNA"/>
</dbReference>
<dbReference type="Pfam" id="PF12900">
    <property type="entry name" value="Pyridox_ox_2"/>
    <property type="match status" value="1"/>
</dbReference>
<evidence type="ECO:0000313" key="1">
    <source>
        <dbReference type="EMBL" id="GAA2730812.1"/>
    </source>
</evidence>
<dbReference type="Gene3D" id="2.30.110.10">
    <property type="entry name" value="Electron Transport, Fmn-binding Protein, Chain A"/>
    <property type="match status" value="1"/>
</dbReference>
<dbReference type="InterPro" id="IPR012349">
    <property type="entry name" value="Split_barrel_FMN-bd"/>
</dbReference>
<reference evidence="1 2" key="1">
    <citation type="journal article" date="2019" name="Int. J. Syst. Evol. Microbiol.">
        <title>The Global Catalogue of Microorganisms (GCM) 10K type strain sequencing project: providing services to taxonomists for standard genome sequencing and annotation.</title>
        <authorList>
            <consortium name="The Broad Institute Genomics Platform"/>
            <consortium name="The Broad Institute Genome Sequencing Center for Infectious Disease"/>
            <person name="Wu L."/>
            <person name="Ma J."/>
        </authorList>
    </citation>
    <scope>NUCLEOTIDE SEQUENCE [LARGE SCALE GENOMIC DNA]</scope>
    <source>
        <strain evidence="1 2">JCM 8201</strain>
    </source>
</reference>
<organism evidence="1 2">
    <name type="scientific">Actinocorallia aurantiaca</name>
    <dbReference type="NCBI Taxonomy" id="46204"/>
    <lineage>
        <taxon>Bacteria</taxon>
        <taxon>Bacillati</taxon>
        <taxon>Actinomycetota</taxon>
        <taxon>Actinomycetes</taxon>
        <taxon>Streptosporangiales</taxon>
        <taxon>Thermomonosporaceae</taxon>
        <taxon>Actinocorallia</taxon>
    </lineage>
</organism>
<name>A0ABN3UDI9_9ACTN</name>
<protein>
    <submittedName>
        <fullName evidence="1">Pyridoxamine 5'-phosphate oxidase family protein</fullName>
    </submittedName>
</protein>
<proteinExistence type="predicted"/>
<sequence>MEVDAHGLEVLDQPECLRLLASVPVGRIAFTDRALPAIQPVNFALDGSDVIVRTGPGSKLGLAVQRAVVAFEADDFDPASHEGWSVTLLGEARAVTDPAELERLSRLSIPSWAPGPRDRYIRISGRYVSGRRINAVAV</sequence>
<dbReference type="RefSeq" id="WP_344452568.1">
    <property type="nucleotide sequence ID" value="NZ_BAAATZ010000019.1"/>
</dbReference>
<dbReference type="Proteomes" id="UP001501842">
    <property type="component" value="Unassembled WGS sequence"/>
</dbReference>
<dbReference type="SUPFAM" id="SSF50475">
    <property type="entry name" value="FMN-binding split barrel"/>
    <property type="match status" value="1"/>
</dbReference>
<keyword evidence="2" id="KW-1185">Reference proteome</keyword>
<gene>
    <name evidence="1" type="ORF">GCM10010439_44710</name>
</gene>
<evidence type="ECO:0000313" key="2">
    <source>
        <dbReference type="Proteomes" id="UP001501842"/>
    </source>
</evidence>